<organism evidence="1 2">
    <name type="scientific">Artemisia annua</name>
    <name type="common">Sweet wormwood</name>
    <dbReference type="NCBI Taxonomy" id="35608"/>
    <lineage>
        <taxon>Eukaryota</taxon>
        <taxon>Viridiplantae</taxon>
        <taxon>Streptophyta</taxon>
        <taxon>Embryophyta</taxon>
        <taxon>Tracheophyta</taxon>
        <taxon>Spermatophyta</taxon>
        <taxon>Magnoliopsida</taxon>
        <taxon>eudicotyledons</taxon>
        <taxon>Gunneridae</taxon>
        <taxon>Pentapetalae</taxon>
        <taxon>asterids</taxon>
        <taxon>campanulids</taxon>
        <taxon>Asterales</taxon>
        <taxon>Asteraceae</taxon>
        <taxon>Asteroideae</taxon>
        <taxon>Anthemideae</taxon>
        <taxon>Artemisiinae</taxon>
        <taxon>Artemisia</taxon>
    </lineage>
</organism>
<protein>
    <submittedName>
        <fullName evidence="1">Uncharacterized protein</fullName>
    </submittedName>
</protein>
<evidence type="ECO:0000313" key="2">
    <source>
        <dbReference type="Proteomes" id="UP000245207"/>
    </source>
</evidence>
<sequence>MDKLFYANNIVKSVTIKDFLDDFVKKISFETMGAKKVLKIHAVWSAKCGESDYEGVVKVDEGFNGADLRNVYTKLGMSVIRTQSHYVTLPKFHKDYIGKIDILIDTCLFSFHQHT</sequence>
<dbReference type="STRING" id="35608.A0A2U1KH95"/>
<proteinExistence type="predicted"/>
<accession>A0A2U1KH95</accession>
<name>A0A2U1KH95_ARTAN</name>
<dbReference type="AlphaFoldDB" id="A0A2U1KH95"/>
<dbReference type="Proteomes" id="UP000245207">
    <property type="component" value="Unassembled WGS sequence"/>
</dbReference>
<dbReference type="Gene3D" id="1.10.8.60">
    <property type="match status" value="1"/>
</dbReference>
<keyword evidence="2" id="KW-1185">Reference proteome</keyword>
<gene>
    <name evidence="1" type="ORF">CTI12_AA602720</name>
</gene>
<reference evidence="1 2" key="1">
    <citation type="journal article" date="2018" name="Mol. Plant">
        <title>The genome of Artemisia annua provides insight into the evolution of Asteraceae family and artemisinin biosynthesis.</title>
        <authorList>
            <person name="Shen Q."/>
            <person name="Zhang L."/>
            <person name="Liao Z."/>
            <person name="Wang S."/>
            <person name="Yan T."/>
            <person name="Shi P."/>
            <person name="Liu M."/>
            <person name="Fu X."/>
            <person name="Pan Q."/>
            <person name="Wang Y."/>
            <person name="Lv Z."/>
            <person name="Lu X."/>
            <person name="Zhang F."/>
            <person name="Jiang W."/>
            <person name="Ma Y."/>
            <person name="Chen M."/>
            <person name="Hao X."/>
            <person name="Li L."/>
            <person name="Tang Y."/>
            <person name="Lv G."/>
            <person name="Zhou Y."/>
            <person name="Sun X."/>
            <person name="Brodelius P.E."/>
            <person name="Rose J.K.C."/>
            <person name="Tang K."/>
        </authorList>
    </citation>
    <scope>NUCLEOTIDE SEQUENCE [LARGE SCALE GENOMIC DNA]</scope>
    <source>
        <strain evidence="2">cv. Huhao1</strain>
        <tissue evidence="1">Leaf</tissue>
    </source>
</reference>
<dbReference type="EMBL" id="PKPP01018697">
    <property type="protein sequence ID" value="PWA36155.1"/>
    <property type="molecule type" value="Genomic_DNA"/>
</dbReference>
<comment type="caution">
    <text evidence="1">The sequence shown here is derived from an EMBL/GenBank/DDBJ whole genome shotgun (WGS) entry which is preliminary data.</text>
</comment>
<evidence type="ECO:0000313" key="1">
    <source>
        <dbReference type="EMBL" id="PWA36155.1"/>
    </source>
</evidence>
<dbReference type="OrthoDB" id="9443236at2759"/>